<sequence>MKIAINKGLSGELLFQKSSKRCAVSKSTLCCTVKIIKQNDEVNLCSKSRCKKTFDEFYELLLKEYVVNLSNRCMPLTKWLQHFIKFSKPTAQKPILLILDDHCSHLIVTNFAKSHYVDDTFVIKRLPFLIVFITKKTDSILDHKCKKLTDKYLHVESHHHSTQQQSAINSLVRRAHIHIQHTR</sequence>
<proteinExistence type="predicted"/>
<evidence type="ECO:0000313" key="2">
    <source>
        <dbReference type="Proteomes" id="UP000075809"/>
    </source>
</evidence>
<dbReference type="STRING" id="64791.A0A151WGZ0"/>
<protein>
    <submittedName>
        <fullName evidence="1">Uncharacterized protein</fullName>
    </submittedName>
</protein>
<dbReference type="Proteomes" id="UP000075809">
    <property type="component" value="Unassembled WGS sequence"/>
</dbReference>
<evidence type="ECO:0000313" key="1">
    <source>
        <dbReference type="EMBL" id="KYQ47106.1"/>
    </source>
</evidence>
<gene>
    <name evidence="1" type="ORF">ALC60_13852</name>
</gene>
<name>A0A151WGZ0_9HYME</name>
<dbReference type="EMBL" id="KQ983136">
    <property type="protein sequence ID" value="KYQ47106.1"/>
    <property type="molecule type" value="Genomic_DNA"/>
</dbReference>
<accession>A0A151WGZ0</accession>
<keyword evidence="2" id="KW-1185">Reference proteome</keyword>
<dbReference type="AlphaFoldDB" id="A0A151WGZ0"/>
<reference evidence="1 2" key="1">
    <citation type="submission" date="2015-09" db="EMBL/GenBank/DDBJ databases">
        <title>Trachymyrmex zeteki WGS genome.</title>
        <authorList>
            <person name="Nygaard S."/>
            <person name="Hu H."/>
            <person name="Boomsma J."/>
            <person name="Zhang G."/>
        </authorList>
    </citation>
    <scope>NUCLEOTIDE SEQUENCE [LARGE SCALE GENOMIC DNA]</scope>
    <source>
        <strain evidence="1">Tzet28-1</strain>
        <tissue evidence="1">Whole body</tissue>
    </source>
</reference>
<organism evidence="1 2">
    <name type="scientific">Mycetomoellerius zeteki</name>
    <dbReference type="NCBI Taxonomy" id="64791"/>
    <lineage>
        <taxon>Eukaryota</taxon>
        <taxon>Metazoa</taxon>
        <taxon>Ecdysozoa</taxon>
        <taxon>Arthropoda</taxon>
        <taxon>Hexapoda</taxon>
        <taxon>Insecta</taxon>
        <taxon>Pterygota</taxon>
        <taxon>Neoptera</taxon>
        <taxon>Endopterygota</taxon>
        <taxon>Hymenoptera</taxon>
        <taxon>Apocrita</taxon>
        <taxon>Aculeata</taxon>
        <taxon>Formicoidea</taxon>
        <taxon>Formicidae</taxon>
        <taxon>Myrmicinae</taxon>
        <taxon>Mycetomoellerius</taxon>
    </lineage>
</organism>